<evidence type="ECO:0000256" key="2">
    <source>
        <dbReference type="ARBA" id="ARBA00007230"/>
    </source>
</evidence>
<dbReference type="Pfam" id="PF05653">
    <property type="entry name" value="Mg_trans_NIPA"/>
    <property type="match status" value="1"/>
</dbReference>
<proteinExistence type="inferred from homology"/>
<evidence type="ECO:0000256" key="6">
    <source>
        <dbReference type="SAM" id="Phobius"/>
    </source>
</evidence>
<keyword evidence="3 6" id="KW-0812">Transmembrane</keyword>
<evidence type="ECO:0000256" key="5">
    <source>
        <dbReference type="ARBA" id="ARBA00023136"/>
    </source>
</evidence>
<comment type="caution">
    <text evidence="7">The sequence shown here is derived from an EMBL/GenBank/DDBJ whole genome shotgun (WGS) entry which is preliminary data.</text>
</comment>
<feature type="transmembrane region" description="Helical" evidence="6">
    <location>
        <begin position="134"/>
        <end position="151"/>
    </location>
</feature>
<name>A0A8X6KZI9_TRICU</name>
<keyword evidence="8" id="KW-1185">Reference proteome</keyword>
<accession>A0A8X6KZI9</accession>
<keyword evidence="5 6" id="KW-0472">Membrane</keyword>
<comment type="subcellular location">
    <subcellularLocation>
        <location evidence="1">Membrane</location>
        <topology evidence="1">Multi-pass membrane protein</topology>
    </subcellularLocation>
</comment>
<gene>
    <name evidence="7" type="primary">SETMAR_11</name>
    <name evidence="7" type="ORF">TNCT_93981</name>
</gene>
<organism evidence="7 8">
    <name type="scientific">Trichonephila clavata</name>
    <name type="common">Joro spider</name>
    <name type="synonym">Nephila clavata</name>
    <dbReference type="NCBI Taxonomy" id="2740835"/>
    <lineage>
        <taxon>Eukaryota</taxon>
        <taxon>Metazoa</taxon>
        <taxon>Ecdysozoa</taxon>
        <taxon>Arthropoda</taxon>
        <taxon>Chelicerata</taxon>
        <taxon>Arachnida</taxon>
        <taxon>Araneae</taxon>
        <taxon>Araneomorphae</taxon>
        <taxon>Entelegynae</taxon>
        <taxon>Araneoidea</taxon>
        <taxon>Nephilidae</taxon>
        <taxon>Trichonephila</taxon>
    </lineage>
</organism>
<dbReference type="GO" id="GO:0016020">
    <property type="term" value="C:membrane"/>
    <property type="evidence" value="ECO:0007669"/>
    <property type="project" value="UniProtKB-SubCell"/>
</dbReference>
<feature type="transmembrane region" description="Helical" evidence="6">
    <location>
        <begin position="157"/>
        <end position="174"/>
    </location>
</feature>
<evidence type="ECO:0000313" key="7">
    <source>
        <dbReference type="EMBL" id="GFQ92255.1"/>
    </source>
</evidence>
<comment type="similarity">
    <text evidence="2">Belongs to the NIPA family.</text>
</comment>
<dbReference type="AlphaFoldDB" id="A0A8X6KZI9"/>
<dbReference type="InterPro" id="IPR008521">
    <property type="entry name" value="Mg_trans_NIPA"/>
</dbReference>
<keyword evidence="4 6" id="KW-1133">Transmembrane helix</keyword>
<dbReference type="GO" id="GO:0015095">
    <property type="term" value="F:magnesium ion transmembrane transporter activity"/>
    <property type="evidence" value="ECO:0007669"/>
    <property type="project" value="InterPro"/>
</dbReference>
<dbReference type="PANTHER" id="PTHR46060:SF1">
    <property type="entry name" value="MARINER MOS1 TRANSPOSASE-LIKE PROTEIN"/>
    <property type="match status" value="1"/>
</dbReference>
<dbReference type="PANTHER" id="PTHR46060">
    <property type="entry name" value="MARINER MOS1 TRANSPOSASE-LIKE PROTEIN"/>
    <property type="match status" value="1"/>
</dbReference>
<sequence>MVSGLREGGRTSYRPLLNMQASKKEQRRVIRFLTAEGVAGLEMHRRMKAVCSEYSLLHSSVVEWRKRFLEGRELLEDDVRPGQAHRVIITEIIAEVNTLVLNNRRIAEDEIHRLLEGTVDSIERLGQLLLQPGFVVYMTVIIFASCFLVVFCVPRYGSSNVVVYILICSMIVHYL</sequence>
<evidence type="ECO:0000256" key="3">
    <source>
        <dbReference type="ARBA" id="ARBA00022692"/>
    </source>
</evidence>
<evidence type="ECO:0000313" key="8">
    <source>
        <dbReference type="Proteomes" id="UP000887116"/>
    </source>
</evidence>
<dbReference type="Proteomes" id="UP000887116">
    <property type="component" value="Unassembled WGS sequence"/>
</dbReference>
<reference evidence="7" key="1">
    <citation type="submission" date="2020-07" db="EMBL/GenBank/DDBJ databases">
        <title>Multicomponent nature underlies the extraordinary mechanical properties of spider dragline silk.</title>
        <authorList>
            <person name="Kono N."/>
            <person name="Nakamura H."/>
            <person name="Mori M."/>
            <person name="Yoshida Y."/>
            <person name="Ohtoshi R."/>
            <person name="Malay A.D."/>
            <person name="Moran D.A.P."/>
            <person name="Tomita M."/>
            <person name="Numata K."/>
            <person name="Arakawa K."/>
        </authorList>
    </citation>
    <scope>NUCLEOTIDE SEQUENCE</scope>
</reference>
<dbReference type="EMBL" id="BMAO01033849">
    <property type="protein sequence ID" value="GFQ92255.1"/>
    <property type="molecule type" value="Genomic_DNA"/>
</dbReference>
<dbReference type="InterPro" id="IPR052709">
    <property type="entry name" value="Transposase-MT_Hybrid"/>
</dbReference>
<evidence type="ECO:0000256" key="4">
    <source>
        <dbReference type="ARBA" id="ARBA00022989"/>
    </source>
</evidence>
<protein>
    <submittedName>
        <fullName evidence="7">Histone-lysine N-methyltransferase SETMAR</fullName>
    </submittedName>
</protein>
<evidence type="ECO:0000256" key="1">
    <source>
        <dbReference type="ARBA" id="ARBA00004141"/>
    </source>
</evidence>
<dbReference type="OrthoDB" id="10017160at2759"/>